<dbReference type="EMBL" id="MQWB01000001">
    <property type="protein sequence ID" value="OZC03989.1"/>
    <property type="molecule type" value="Genomic_DNA"/>
</dbReference>
<comment type="caution">
    <text evidence="2">The sequence shown here is derived from an EMBL/GenBank/DDBJ whole genome shotgun (WGS) entry which is preliminary data.</text>
</comment>
<feature type="transmembrane region" description="Helical" evidence="1">
    <location>
        <begin position="39"/>
        <end position="60"/>
    </location>
</feature>
<dbReference type="AlphaFoldDB" id="A0A259U1W4"/>
<evidence type="ECO:0000313" key="2">
    <source>
        <dbReference type="EMBL" id="OZC03989.1"/>
    </source>
</evidence>
<dbReference type="InParanoid" id="A0A259U1W4"/>
<keyword evidence="3" id="KW-1185">Reference proteome</keyword>
<feature type="transmembrane region" description="Helical" evidence="1">
    <location>
        <begin position="12"/>
        <end position="33"/>
    </location>
</feature>
<evidence type="ECO:0000313" key="3">
    <source>
        <dbReference type="Proteomes" id="UP000216446"/>
    </source>
</evidence>
<keyword evidence="1" id="KW-0812">Transmembrane</keyword>
<evidence type="ECO:0000256" key="1">
    <source>
        <dbReference type="SAM" id="Phobius"/>
    </source>
</evidence>
<gene>
    <name evidence="2" type="ORF">BSZ36_13955</name>
</gene>
<reference evidence="2 3" key="1">
    <citation type="submission" date="2016-11" db="EMBL/GenBank/DDBJ databases">
        <title>Study of marine rhodopsin-containing bacteria.</title>
        <authorList>
            <person name="Yoshizawa S."/>
            <person name="Kumagai Y."/>
            <person name="Kogure K."/>
        </authorList>
    </citation>
    <scope>NUCLEOTIDE SEQUENCE [LARGE SCALE GENOMIC DNA]</scope>
    <source>
        <strain evidence="2 3">SG-29</strain>
    </source>
</reference>
<name>A0A259U1W4_9BACT</name>
<keyword evidence="1" id="KW-1133">Transmembrane helix</keyword>
<sequence>MHRDYRSGLSNSFVLFFGTGLAAWAVLAVASWGAENSVFPYPIGGAAFVVFLAAPGLVALNRWRREIPAPPSRRQRLPTPFWKAVQGLVASSGTAGALLWAISRPEPCAPDDFECMTVGDPTAMLAFGLALVVIALIASAGAGAVIGMIIRRASGARG</sequence>
<accession>A0A259U1W4</accession>
<dbReference type="Proteomes" id="UP000216446">
    <property type="component" value="Unassembled WGS sequence"/>
</dbReference>
<dbReference type="RefSeq" id="WP_094549968.1">
    <property type="nucleotide sequence ID" value="NZ_MQWB01000001.1"/>
</dbReference>
<feature type="transmembrane region" description="Helical" evidence="1">
    <location>
        <begin position="123"/>
        <end position="150"/>
    </location>
</feature>
<organism evidence="2 3">
    <name type="scientific">Rubricoccus marinus</name>
    <dbReference type="NCBI Taxonomy" id="716817"/>
    <lineage>
        <taxon>Bacteria</taxon>
        <taxon>Pseudomonadati</taxon>
        <taxon>Rhodothermota</taxon>
        <taxon>Rhodothermia</taxon>
        <taxon>Rhodothermales</taxon>
        <taxon>Rubricoccaceae</taxon>
        <taxon>Rubricoccus</taxon>
    </lineage>
</organism>
<keyword evidence="1" id="KW-0472">Membrane</keyword>
<proteinExistence type="predicted"/>
<feature type="transmembrane region" description="Helical" evidence="1">
    <location>
        <begin position="81"/>
        <end position="103"/>
    </location>
</feature>
<protein>
    <submittedName>
        <fullName evidence="2">Uncharacterized protein</fullName>
    </submittedName>
</protein>